<dbReference type="OrthoDB" id="9909389at2759"/>
<keyword evidence="4" id="KW-1185">Reference proteome</keyword>
<dbReference type="KEGG" id="pmua:114599404"/>
<dbReference type="RefSeq" id="XP_028590441.1">
    <property type="nucleotide sequence ID" value="XM_028734608.1"/>
</dbReference>
<protein>
    <submittedName>
        <fullName evidence="3">Uncharacterized LOC114599404</fullName>
    </submittedName>
</protein>
<dbReference type="Ensembl" id="ENSPMRT00000005320.1">
    <property type="protein sequence ID" value="ENSPMRP00000004991.1"/>
    <property type="gene ID" value="ENSPMRG00000003434.1"/>
</dbReference>
<gene>
    <name evidence="3" type="primary">LOC114599404</name>
</gene>
<proteinExistence type="predicted"/>
<reference evidence="3 4" key="1">
    <citation type="journal article" date="2019" name="Proc. Natl. Acad. Sci. U.S.A.">
        <title>Regulatory changes in pterin and carotenoid genes underlie balanced color polymorphisms in the wall lizard.</title>
        <authorList>
            <person name="Andrade P."/>
            <person name="Pinho C."/>
            <person name="Perez I de Lanuza G."/>
            <person name="Afonso S."/>
            <person name="Brejcha J."/>
            <person name="Rubin C.J."/>
            <person name="Wallerman O."/>
            <person name="Pereira P."/>
            <person name="Sabatino S.J."/>
            <person name="Bellati A."/>
            <person name="Pellitteri-Rosa D."/>
            <person name="Bosakova Z."/>
            <person name="Bunikis I."/>
            <person name="Carretero M.A."/>
            <person name="Feiner N."/>
            <person name="Marsik P."/>
            <person name="Pauperio F."/>
            <person name="Salvi D."/>
            <person name="Soler L."/>
            <person name="While G.M."/>
            <person name="Uller T."/>
            <person name="Font E."/>
            <person name="Andersson L."/>
            <person name="Carneiro M."/>
        </authorList>
    </citation>
    <scope>NUCLEOTIDE SEQUENCE</scope>
</reference>
<dbReference type="GeneTree" id="ENSGT00970000193609"/>
<evidence type="ECO:0000313" key="4">
    <source>
        <dbReference type="Proteomes" id="UP000472272"/>
    </source>
</evidence>
<feature type="transmembrane region" description="Helical" evidence="1">
    <location>
        <begin position="164"/>
        <end position="185"/>
    </location>
</feature>
<sequence>MMDKIKYVCLVVSIILKAVSLQTTNYIPAMNTTSRTEMLTVSSTEAGNITILQNGSASLSTFTTTVNITNFPTLLQSTHSPHTETSAMTAEAKTEMTFPTESFSTNSTHQATVEDFNVTTSATTLKPTVQPSSTAPPITSKGYLSVSAIQFPAEGAGLSNSDTILTIFFAIVLALTILGFIIYIFNKYRKRRDQFSHHPLYDASFETVDRYATPDDTLVISGGLYDAPRISNSNMTVYDDDELQIDQLPFSAQPGQYRLEFLPGEKEVDFSSTYEGTFQIPPGGI</sequence>
<dbReference type="RefSeq" id="XP_028590437.1">
    <property type="nucleotide sequence ID" value="XM_028734604.1"/>
</dbReference>
<name>A0A670HZE2_PODMU</name>
<evidence type="ECO:0000313" key="3">
    <source>
        <dbReference type="Ensembl" id="ENSPMRP00000004991.1"/>
    </source>
</evidence>
<reference evidence="3" key="2">
    <citation type="submission" date="2025-08" db="UniProtKB">
        <authorList>
            <consortium name="Ensembl"/>
        </authorList>
    </citation>
    <scope>IDENTIFICATION</scope>
</reference>
<keyword evidence="2" id="KW-0732">Signal</keyword>
<feature type="chain" id="PRO_5025571808" evidence="2">
    <location>
        <begin position="22"/>
        <end position="285"/>
    </location>
</feature>
<evidence type="ECO:0000256" key="1">
    <source>
        <dbReference type="SAM" id="Phobius"/>
    </source>
</evidence>
<reference evidence="3" key="3">
    <citation type="submission" date="2025-09" db="UniProtKB">
        <authorList>
            <consortium name="Ensembl"/>
        </authorList>
    </citation>
    <scope>IDENTIFICATION</scope>
</reference>
<organism evidence="3 4">
    <name type="scientific">Podarcis muralis</name>
    <name type="common">Wall lizard</name>
    <name type="synonym">Lacerta muralis</name>
    <dbReference type="NCBI Taxonomy" id="64176"/>
    <lineage>
        <taxon>Eukaryota</taxon>
        <taxon>Metazoa</taxon>
        <taxon>Chordata</taxon>
        <taxon>Craniata</taxon>
        <taxon>Vertebrata</taxon>
        <taxon>Euteleostomi</taxon>
        <taxon>Lepidosauria</taxon>
        <taxon>Squamata</taxon>
        <taxon>Bifurcata</taxon>
        <taxon>Unidentata</taxon>
        <taxon>Episquamata</taxon>
        <taxon>Laterata</taxon>
        <taxon>Lacertibaenia</taxon>
        <taxon>Lacertidae</taxon>
        <taxon>Podarcis</taxon>
    </lineage>
</organism>
<dbReference type="GeneID" id="114599404"/>
<keyword evidence="1" id="KW-1133">Transmembrane helix</keyword>
<dbReference type="RefSeq" id="XP_028590438.1">
    <property type="nucleotide sequence ID" value="XM_028734605.1"/>
</dbReference>
<dbReference type="AlphaFoldDB" id="A0A670HZE2"/>
<accession>A0A670HZE2</accession>
<evidence type="ECO:0000256" key="2">
    <source>
        <dbReference type="SAM" id="SignalP"/>
    </source>
</evidence>
<dbReference type="OMA" id="FKMAHTD"/>
<keyword evidence="1" id="KW-0472">Membrane</keyword>
<keyword evidence="1" id="KW-0812">Transmembrane</keyword>
<dbReference type="Proteomes" id="UP000472272">
    <property type="component" value="Chromosome 6"/>
</dbReference>
<feature type="signal peptide" evidence="2">
    <location>
        <begin position="1"/>
        <end position="21"/>
    </location>
</feature>